<comment type="caution">
    <text evidence="2">The sequence shown here is derived from an EMBL/GenBank/DDBJ whole genome shotgun (WGS) entry which is preliminary data.</text>
</comment>
<dbReference type="SUPFAM" id="SSF49401">
    <property type="entry name" value="Bacterial adhesins"/>
    <property type="match status" value="1"/>
</dbReference>
<dbReference type="Gene3D" id="2.60.40.740">
    <property type="match status" value="1"/>
</dbReference>
<dbReference type="NCBIfam" id="TIGR01451">
    <property type="entry name" value="B_ant_repeat"/>
    <property type="match status" value="1"/>
</dbReference>
<name>A0A842I1C1_9SPHN</name>
<dbReference type="InterPro" id="IPR047589">
    <property type="entry name" value="DUF11_rpt"/>
</dbReference>
<accession>A0A842I1C1</accession>
<keyword evidence="1" id="KW-0732">Signal</keyword>
<dbReference type="RefSeq" id="WP_185800764.1">
    <property type="nucleotide sequence ID" value="NZ_JACJVJ010000001.1"/>
</dbReference>
<dbReference type="AlphaFoldDB" id="A0A842I1C1"/>
<dbReference type="Proteomes" id="UP000564378">
    <property type="component" value="Unassembled WGS sequence"/>
</dbReference>
<dbReference type="InterPro" id="IPR008966">
    <property type="entry name" value="Adhesion_dom_sf"/>
</dbReference>
<sequence>MLRYPRHFARISAAKAALCSAAALAAAMASPAHAAGTLAGTSIVNTAQATYDDGGTTVTIDSNPVALIVDEILDIAVTSTDPGDVSASPGEADAVLTFTVTNGGNGPEAVVLTIDPNMAGDDFDPDAVTLYIDANGNGIYDAGVDTLYNAGSPPVLNPDETIAVFILGDMPAAADGERSEVELTGTAATGSGTPGTVFAGQGEGGGDAVVGSTGATSDDSGFYAIFDADLDLTKAATVLDPFGGSTQVPGSIITYTLTAEVTGSSTLNNIVITDAVPSDTTYVASSITLDGSGLTDATDADAGAFDGTGISVALGNVAGGTTRVIEFQVVID</sequence>
<keyword evidence="3" id="KW-1185">Reference proteome</keyword>
<protein>
    <submittedName>
        <fullName evidence="2">DUF11 domain-containing protein</fullName>
    </submittedName>
</protein>
<gene>
    <name evidence="2" type="ORF">H6P80_08010</name>
</gene>
<feature type="signal peptide" evidence="1">
    <location>
        <begin position="1"/>
        <end position="34"/>
    </location>
</feature>
<reference evidence="2 3" key="1">
    <citation type="submission" date="2020-08" db="EMBL/GenBank/DDBJ databases">
        <title>Draft genome sequence of Parasphingopyxis sp. GrpM-11.</title>
        <authorList>
            <person name="Oh J."/>
            <person name="Roh D.-H."/>
        </authorList>
    </citation>
    <scope>NUCLEOTIDE SEQUENCE [LARGE SCALE GENOMIC DNA]</scope>
    <source>
        <strain evidence="2 3">GrpM-11</strain>
    </source>
</reference>
<evidence type="ECO:0000256" key="1">
    <source>
        <dbReference type="SAM" id="SignalP"/>
    </source>
</evidence>
<proteinExistence type="predicted"/>
<dbReference type="EMBL" id="JACJVJ010000001">
    <property type="protein sequence ID" value="MBC2777564.1"/>
    <property type="molecule type" value="Genomic_DNA"/>
</dbReference>
<organism evidence="2 3">
    <name type="scientific">Parasphingopyxis marina</name>
    <dbReference type="NCBI Taxonomy" id="2761622"/>
    <lineage>
        <taxon>Bacteria</taxon>
        <taxon>Pseudomonadati</taxon>
        <taxon>Pseudomonadota</taxon>
        <taxon>Alphaproteobacteria</taxon>
        <taxon>Sphingomonadales</taxon>
        <taxon>Sphingomonadaceae</taxon>
        <taxon>Parasphingopyxis</taxon>
    </lineage>
</organism>
<evidence type="ECO:0000313" key="2">
    <source>
        <dbReference type="EMBL" id="MBC2777564.1"/>
    </source>
</evidence>
<feature type="chain" id="PRO_5032532902" evidence="1">
    <location>
        <begin position="35"/>
        <end position="332"/>
    </location>
</feature>
<evidence type="ECO:0000313" key="3">
    <source>
        <dbReference type="Proteomes" id="UP000564378"/>
    </source>
</evidence>